<accession>V5EZ43</accession>
<feature type="compositionally biased region" description="Basic and acidic residues" evidence="4">
    <location>
        <begin position="126"/>
        <end position="141"/>
    </location>
</feature>
<keyword evidence="6" id="KW-1185">Reference proteome</keyword>
<dbReference type="RefSeq" id="XP_016294122.1">
    <property type="nucleotide sequence ID" value="XM_016434357.1"/>
</dbReference>
<name>V5EZ43_KALBG</name>
<dbReference type="HOGENOM" id="CLU_013694_1_1_1"/>
<evidence type="ECO:0000313" key="5">
    <source>
        <dbReference type="EMBL" id="EST09133.1"/>
    </source>
</evidence>
<feature type="compositionally biased region" description="Polar residues" evidence="4">
    <location>
        <begin position="325"/>
        <end position="334"/>
    </location>
</feature>
<evidence type="ECO:0000256" key="3">
    <source>
        <dbReference type="PROSITE-ProRule" id="PRU00221"/>
    </source>
</evidence>
<gene>
    <name evidence="5" type="ORF">PSEUBRA_SCAF12g01701</name>
</gene>
<evidence type="ECO:0000256" key="4">
    <source>
        <dbReference type="SAM" id="MobiDB-lite"/>
    </source>
</evidence>
<evidence type="ECO:0000256" key="2">
    <source>
        <dbReference type="ARBA" id="ARBA00022737"/>
    </source>
</evidence>
<dbReference type="Gene3D" id="2.130.10.10">
    <property type="entry name" value="YVTN repeat-like/Quinoprotein amine dehydrogenase"/>
    <property type="match status" value="1"/>
</dbReference>
<keyword evidence="2" id="KW-0677">Repeat</keyword>
<dbReference type="AlphaFoldDB" id="V5EZ43"/>
<reference evidence="6" key="1">
    <citation type="journal article" date="2013" name="Genome Announc.">
        <title>Draft genome sequence of Pseudozyma brasiliensis sp. nov. strain GHG001, a high producer of endo-1,4-xylanase isolated from an insect pest of sugarcane.</title>
        <authorList>
            <person name="Oliveira J.V.D.C."/>
            <person name="dos Santos R.A.C."/>
            <person name="Borges T.A."/>
            <person name="Riano-Pachon D.M."/>
            <person name="Goldman G.H."/>
        </authorList>
    </citation>
    <scope>NUCLEOTIDE SEQUENCE [LARGE SCALE GENOMIC DNA]</scope>
    <source>
        <strain evidence="6">GHG001</strain>
    </source>
</reference>
<feature type="compositionally biased region" description="Pro residues" evidence="4">
    <location>
        <begin position="57"/>
        <end position="68"/>
    </location>
</feature>
<keyword evidence="1 3" id="KW-0853">WD repeat</keyword>
<dbReference type="PROSITE" id="PS50082">
    <property type="entry name" value="WD_REPEATS_2"/>
    <property type="match status" value="1"/>
</dbReference>
<evidence type="ECO:0000256" key="1">
    <source>
        <dbReference type="ARBA" id="ARBA00022574"/>
    </source>
</evidence>
<dbReference type="InterPro" id="IPR001680">
    <property type="entry name" value="WD40_rpt"/>
</dbReference>
<dbReference type="InterPro" id="IPR045159">
    <property type="entry name" value="DCAF7-like"/>
</dbReference>
<dbReference type="SMART" id="SM00320">
    <property type="entry name" value="WD40"/>
    <property type="match status" value="3"/>
</dbReference>
<dbReference type="STRING" id="1365824.V5EZ43"/>
<dbReference type="OMA" id="CLRIWEI"/>
<sequence length="568" mass="59757">MPQTAEYKAAWPVFALAWSNHPSTSSSSSHHPRNPSGSARYIPSSPSPLGRQDEYDGPPPSSSTPGPPDSARIAVGSFVEQYTNRIQILGFDQRDSSSLSLLADASHPYPPTKLGFQPSTLFDASSSERRDASLERERSAGERGYASPTTKLAKRGSWGAKVRNSLEGESGGLPDHYPDRELLASTADCLRIWEIYRNEYADSYQSNYVGGQEAGGQLPFSLREKSVLAHSKNTKSPPAPLTSFSWNTPSPNLIVTSSIDTTCTIWDLPTRTALTQLIAHDREVYDVDWCPGSADVFASVGADGSVRVFDLRSLEHSTIIYETGTAPSTESRPGTSMSTSSRATSTRSVPAAPLLRIAFNPWDANYLATFHLESDSVQILDVRAPGSPILELRGHSAAVNAIAWGPPSVGAGVLGPSKGMVCSAADDAQVLVYDLASTTLRTASAQGRRSRNGHTPSPAPTLGSFGGTASPAPTSIAGSIGIGAEIPFLAYTTPNQEMVNNVSWLRAGGGGLPPGVGGFAGGGGSKSVAQEWNEFTAGSQGSGTGGFAPHDSDWIAMASGSSVRALKV</sequence>
<feature type="region of interest" description="Disordered" evidence="4">
    <location>
        <begin position="324"/>
        <end position="345"/>
    </location>
</feature>
<protein>
    <submittedName>
        <fullName evidence="5">Uncharacterized protein</fullName>
    </submittedName>
</protein>
<feature type="compositionally biased region" description="Low complexity" evidence="4">
    <location>
        <begin position="335"/>
        <end position="345"/>
    </location>
</feature>
<proteinExistence type="predicted"/>
<dbReference type="SUPFAM" id="SSF50978">
    <property type="entry name" value="WD40 repeat-like"/>
    <property type="match status" value="1"/>
</dbReference>
<dbReference type="InterPro" id="IPR015943">
    <property type="entry name" value="WD40/YVTN_repeat-like_dom_sf"/>
</dbReference>
<dbReference type="PANTHER" id="PTHR19919">
    <property type="entry name" value="WD REPEAT CONTAINING PROTEIN"/>
    <property type="match status" value="1"/>
</dbReference>
<dbReference type="eggNOG" id="KOG0290">
    <property type="taxonomic scope" value="Eukaryota"/>
</dbReference>
<dbReference type="GeneID" id="27416961"/>
<dbReference type="EMBL" id="KI545854">
    <property type="protein sequence ID" value="EST09133.1"/>
    <property type="molecule type" value="Genomic_DNA"/>
</dbReference>
<dbReference type="Proteomes" id="UP000019377">
    <property type="component" value="Unassembled WGS sequence"/>
</dbReference>
<dbReference type="OrthoDB" id="1284551at2759"/>
<feature type="region of interest" description="Disordered" evidence="4">
    <location>
        <begin position="108"/>
        <end position="158"/>
    </location>
</feature>
<evidence type="ECO:0000313" key="6">
    <source>
        <dbReference type="Proteomes" id="UP000019377"/>
    </source>
</evidence>
<dbReference type="InterPro" id="IPR036322">
    <property type="entry name" value="WD40_repeat_dom_sf"/>
</dbReference>
<feature type="repeat" description="WD" evidence="3">
    <location>
        <begin position="277"/>
        <end position="319"/>
    </location>
</feature>
<dbReference type="Pfam" id="PF00400">
    <property type="entry name" value="WD40"/>
    <property type="match status" value="1"/>
</dbReference>
<feature type="region of interest" description="Disordered" evidence="4">
    <location>
        <begin position="21"/>
        <end position="72"/>
    </location>
</feature>
<organism evidence="5 6">
    <name type="scientific">Kalmanozyma brasiliensis (strain GHG001)</name>
    <name type="common">Yeast</name>
    <name type="synonym">Pseudozyma brasiliensis</name>
    <dbReference type="NCBI Taxonomy" id="1365824"/>
    <lineage>
        <taxon>Eukaryota</taxon>
        <taxon>Fungi</taxon>
        <taxon>Dikarya</taxon>
        <taxon>Basidiomycota</taxon>
        <taxon>Ustilaginomycotina</taxon>
        <taxon>Ustilaginomycetes</taxon>
        <taxon>Ustilaginales</taxon>
        <taxon>Ustilaginaceae</taxon>
        <taxon>Kalmanozyma</taxon>
    </lineage>
</organism>
<feature type="compositionally biased region" description="Low complexity" evidence="4">
    <location>
        <begin position="21"/>
        <end position="38"/>
    </location>
</feature>
<feature type="region of interest" description="Disordered" evidence="4">
    <location>
        <begin position="443"/>
        <end position="470"/>
    </location>
</feature>